<gene>
    <name evidence="1" type="ORF">JKK62_04705</name>
</gene>
<name>A0A934TZZ8_9FIRM</name>
<organism evidence="1 2">
    <name type="scientific">Ruminococcus difficilis</name>
    <dbReference type="NCBI Taxonomy" id="2763069"/>
    <lineage>
        <taxon>Bacteria</taxon>
        <taxon>Bacillati</taxon>
        <taxon>Bacillota</taxon>
        <taxon>Clostridia</taxon>
        <taxon>Eubacteriales</taxon>
        <taxon>Oscillospiraceae</taxon>
        <taxon>Ruminococcus</taxon>
    </lineage>
</organism>
<dbReference type="EMBL" id="JAEQMG010000047">
    <property type="protein sequence ID" value="MBK6087955.1"/>
    <property type="molecule type" value="Genomic_DNA"/>
</dbReference>
<reference evidence="1" key="1">
    <citation type="submission" date="2021-01" db="EMBL/GenBank/DDBJ databases">
        <title>Genome public.</title>
        <authorList>
            <person name="Liu C."/>
            <person name="Sun Q."/>
        </authorList>
    </citation>
    <scope>NUCLEOTIDE SEQUENCE</scope>
    <source>
        <strain evidence="1">M6</strain>
    </source>
</reference>
<keyword evidence="2" id="KW-1185">Reference proteome</keyword>
<proteinExistence type="predicted"/>
<comment type="caution">
    <text evidence="1">The sequence shown here is derived from an EMBL/GenBank/DDBJ whole genome shotgun (WGS) entry which is preliminary data.</text>
</comment>
<dbReference type="Proteomes" id="UP000633365">
    <property type="component" value="Unassembled WGS sequence"/>
</dbReference>
<dbReference type="RefSeq" id="WP_201427098.1">
    <property type="nucleotide sequence ID" value="NZ_JAEQMG010000047.1"/>
</dbReference>
<protein>
    <submittedName>
        <fullName evidence="1">Uncharacterized protein</fullName>
    </submittedName>
</protein>
<accession>A0A934TZZ8</accession>
<evidence type="ECO:0000313" key="2">
    <source>
        <dbReference type="Proteomes" id="UP000633365"/>
    </source>
</evidence>
<sequence length="86" mass="9240">MSELLTDLELIALETKQIANAFQVIACYGTDGVDSLDNFSDAISFIGSAAVDNAKKLNALVQEIVKTARQGTQRCSTETEVISCQL</sequence>
<evidence type="ECO:0000313" key="1">
    <source>
        <dbReference type="EMBL" id="MBK6087955.1"/>
    </source>
</evidence>
<dbReference type="AlphaFoldDB" id="A0A934TZZ8"/>